<gene>
    <name evidence="1" type="ORF">CLCR_11329</name>
</gene>
<sequence length="98" mass="10805">MLQTITPLFPFLPNPHSYLQSLSLSLHRLFKVSHLQTTDPVTMADDATKAKLRATFDKLTPQDFAAVAGNREALTKKVAEVYGISEAEAKTKVDEAFA</sequence>
<dbReference type="VEuPathDB" id="FungiDB:G647_02965"/>
<dbReference type="EMBL" id="LGRB01000011">
    <property type="protein sequence ID" value="OCT48943.1"/>
    <property type="molecule type" value="Genomic_DNA"/>
</dbReference>
<dbReference type="InterPro" id="IPR036629">
    <property type="entry name" value="YjbJ_sf"/>
</dbReference>
<dbReference type="Proteomes" id="UP000094526">
    <property type="component" value="Unassembled WGS sequence"/>
</dbReference>
<comment type="caution">
    <text evidence="1">The sequence shown here is derived from an EMBL/GenBank/DDBJ whole genome shotgun (WGS) entry which is preliminary data.</text>
</comment>
<protein>
    <submittedName>
        <fullName evidence="1">Uncharacterized protein</fullName>
    </submittedName>
</protein>
<dbReference type="Gene3D" id="1.10.1470.10">
    <property type="entry name" value="YjbJ"/>
    <property type="match status" value="1"/>
</dbReference>
<dbReference type="SUPFAM" id="SSF69047">
    <property type="entry name" value="Hypothetical protein YjbJ"/>
    <property type="match status" value="1"/>
</dbReference>
<dbReference type="VEuPathDB" id="FungiDB:CLCR_11329"/>
<dbReference type="AlphaFoldDB" id="A0A1C1CKB6"/>
<accession>A0A1C1CKB6</accession>
<reference evidence="2" key="1">
    <citation type="submission" date="2015-07" db="EMBL/GenBank/DDBJ databases">
        <authorList>
            <person name="Teixeira M.M."/>
            <person name="Souza R.C."/>
            <person name="Almeida L.G."/>
            <person name="Vicente V.A."/>
            <person name="de Hoog S."/>
            <person name="Bocca A.L."/>
            <person name="de Almeida S.R."/>
            <person name="Vasconcelos A.T."/>
            <person name="Felipe M.S."/>
        </authorList>
    </citation>
    <scope>NUCLEOTIDE SEQUENCE [LARGE SCALE GENOMIC DNA]</scope>
    <source>
        <strain evidence="2">KSF</strain>
    </source>
</reference>
<proteinExistence type="predicted"/>
<evidence type="ECO:0000313" key="1">
    <source>
        <dbReference type="EMBL" id="OCT48943.1"/>
    </source>
</evidence>
<keyword evidence="2" id="KW-1185">Reference proteome</keyword>
<evidence type="ECO:0000313" key="2">
    <source>
        <dbReference type="Proteomes" id="UP000094526"/>
    </source>
</evidence>
<organism evidence="1 2">
    <name type="scientific">Cladophialophora carrionii</name>
    <dbReference type="NCBI Taxonomy" id="86049"/>
    <lineage>
        <taxon>Eukaryota</taxon>
        <taxon>Fungi</taxon>
        <taxon>Dikarya</taxon>
        <taxon>Ascomycota</taxon>
        <taxon>Pezizomycotina</taxon>
        <taxon>Eurotiomycetes</taxon>
        <taxon>Chaetothyriomycetidae</taxon>
        <taxon>Chaetothyriales</taxon>
        <taxon>Herpotrichiellaceae</taxon>
        <taxon>Cladophialophora</taxon>
    </lineage>
</organism>
<name>A0A1C1CKB6_9EURO</name>
<dbReference type="OrthoDB" id="4139598at2759"/>